<evidence type="ECO:0000256" key="3">
    <source>
        <dbReference type="ARBA" id="ARBA00023274"/>
    </source>
</evidence>
<reference evidence="6 7" key="1">
    <citation type="journal article" date="2019" name="Nat. Microbiol.">
        <title>Expanding anaerobic alkane metabolism in the domain of Archaea.</title>
        <authorList>
            <person name="Wang Y."/>
            <person name="Wegener G."/>
            <person name="Hou J."/>
            <person name="Wang F."/>
            <person name="Xiao X."/>
        </authorList>
    </citation>
    <scope>NUCLEOTIDE SEQUENCE [LARGE SCALE GENOMIC DNA]</scope>
    <source>
        <strain evidence="6">WYZ-LMO10</strain>
    </source>
</reference>
<keyword evidence="2 4" id="KW-0689">Ribosomal protein</keyword>
<evidence type="ECO:0000256" key="1">
    <source>
        <dbReference type="ARBA" id="ARBA00009680"/>
    </source>
</evidence>
<dbReference type="InterPro" id="IPR053709">
    <property type="entry name" value="eRP_eS24_sf"/>
</dbReference>
<feature type="region of interest" description="Disordered" evidence="5">
    <location>
        <begin position="83"/>
        <end position="115"/>
    </location>
</feature>
<proteinExistence type="inferred from homology"/>
<name>A0A523BHH4_9CREN</name>
<comment type="similarity">
    <text evidence="1 4">Belongs to the eukaryotic ribosomal protein eS24 family.</text>
</comment>
<dbReference type="GO" id="GO:0005840">
    <property type="term" value="C:ribosome"/>
    <property type="evidence" value="ECO:0007669"/>
    <property type="project" value="UniProtKB-KW"/>
</dbReference>
<dbReference type="HAMAP" id="MF_00545">
    <property type="entry name" value="Ribosomal_eS24"/>
    <property type="match status" value="1"/>
</dbReference>
<dbReference type="GO" id="GO:0006412">
    <property type="term" value="P:translation"/>
    <property type="evidence" value="ECO:0007669"/>
    <property type="project" value="UniProtKB-UniRule"/>
</dbReference>
<dbReference type="EMBL" id="QNVH01000004">
    <property type="protein sequence ID" value="TDA39940.1"/>
    <property type="molecule type" value="Genomic_DNA"/>
</dbReference>
<dbReference type="InterPro" id="IPR001976">
    <property type="entry name" value="Ribosomal_eS24"/>
</dbReference>
<feature type="compositionally biased region" description="Basic and acidic residues" evidence="5">
    <location>
        <begin position="83"/>
        <end position="100"/>
    </location>
</feature>
<dbReference type="InterPro" id="IPR012678">
    <property type="entry name" value="Ribosomal_uL23/eL15/eS24_sf"/>
</dbReference>
<dbReference type="Gene3D" id="3.30.70.3370">
    <property type="match status" value="1"/>
</dbReference>
<evidence type="ECO:0000313" key="6">
    <source>
        <dbReference type="EMBL" id="TDA39940.1"/>
    </source>
</evidence>
<keyword evidence="3 4" id="KW-0687">Ribonucleoprotein</keyword>
<organism evidence="6 7">
    <name type="scientific">Thermoproteota archaeon</name>
    <dbReference type="NCBI Taxonomy" id="2056631"/>
    <lineage>
        <taxon>Archaea</taxon>
        <taxon>Thermoproteota</taxon>
    </lineage>
</organism>
<sequence>MSSEEYQISIIEDRFNPLLERREVKIEVASKSTPKRDLLRKAVASSLKVPTECVYVRSCLSSFGTNISVCRVHVYKDPERGKKLEPKHVQLRNLSREERAQVLSSQSAPKSSEKK</sequence>
<dbReference type="Proteomes" id="UP000315399">
    <property type="component" value="Unassembled WGS sequence"/>
</dbReference>
<dbReference type="Pfam" id="PF01282">
    <property type="entry name" value="Ribosomal_S24e"/>
    <property type="match status" value="1"/>
</dbReference>
<accession>A0A523BHH4</accession>
<dbReference type="PROSITE" id="PS00529">
    <property type="entry name" value="RIBOSOMAL_S24E"/>
    <property type="match status" value="1"/>
</dbReference>
<evidence type="ECO:0000313" key="7">
    <source>
        <dbReference type="Proteomes" id="UP000315399"/>
    </source>
</evidence>
<feature type="compositionally biased region" description="Polar residues" evidence="5">
    <location>
        <begin position="102"/>
        <end position="115"/>
    </location>
</feature>
<gene>
    <name evidence="4" type="primary">rps24e</name>
    <name evidence="6" type="ORF">DSO08_00810</name>
</gene>
<dbReference type="AlphaFoldDB" id="A0A523BHH4"/>
<dbReference type="InterPro" id="IPR018098">
    <property type="entry name" value="Ribosomal_eS24_CS"/>
</dbReference>
<dbReference type="GO" id="GO:0003735">
    <property type="term" value="F:structural constituent of ribosome"/>
    <property type="evidence" value="ECO:0007669"/>
    <property type="project" value="InterPro"/>
</dbReference>
<evidence type="ECO:0000256" key="2">
    <source>
        <dbReference type="ARBA" id="ARBA00022980"/>
    </source>
</evidence>
<dbReference type="GO" id="GO:1990904">
    <property type="term" value="C:ribonucleoprotein complex"/>
    <property type="evidence" value="ECO:0007669"/>
    <property type="project" value="UniProtKB-KW"/>
</dbReference>
<comment type="caution">
    <text evidence="6">The sequence shown here is derived from an EMBL/GenBank/DDBJ whole genome shotgun (WGS) entry which is preliminary data.</text>
</comment>
<protein>
    <recommendedName>
        <fullName evidence="4">Small ribosomal subunit protein eS24</fullName>
    </recommendedName>
</protein>
<dbReference type="SUPFAM" id="SSF54189">
    <property type="entry name" value="Ribosomal proteins S24e, L23 and L15e"/>
    <property type="match status" value="1"/>
</dbReference>
<evidence type="ECO:0000256" key="4">
    <source>
        <dbReference type="HAMAP-Rule" id="MF_00545"/>
    </source>
</evidence>
<evidence type="ECO:0000256" key="5">
    <source>
        <dbReference type="SAM" id="MobiDB-lite"/>
    </source>
</evidence>